<dbReference type="SUPFAM" id="SSF55729">
    <property type="entry name" value="Acyl-CoA N-acyltransferases (Nat)"/>
    <property type="match status" value="1"/>
</dbReference>
<dbReference type="PANTHER" id="PTHR43877">
    <property type="entry name" value="AMINOALKYLPHOSPHONATE N-ACETYLTRANSFERASE-RELATED-RELATED"/>
    <property type="match status" value="1"/>
</dbReference>
<dbReference type="GO" id="GO:0016747">
    <property type="term" value="F:acyltransferase activity, transferring groups other than amino-acyl groups"/>
    <property type="evidence" value="ECO:0007669"/>
    <property type="project" value="InterPro"/>
</dbReference>
<evidence type="ECO:0000313" key="5">
    <source>
        <dbReference type="Proteomes" id="UP000656042"/>
    </source>
</evidence>
<proteinExistence type="predicted"/>
<dbReference type="AlphaFoldDB" id="A0A8J3FPI5"/>
<comment type="caution">
    <text evidence="4">The sequence shown here is derived from an EMBL/GenBank/DDBJ whole genome shotgun (WGS) entry which is preliminary data.</text>
</comment>
<dbReference type="Proteomes" id="UP000656042">
    <property type="component" value="Unassembled WGS sequence"/>
</dbReference>
<dbReference type="RefSeq" id="WP_189079689.1">
    <property type="nucleotide sequence ID" value="NZ_BMMX01000010.1"/>
</dbReference>
<organism evidence="4 5">
    <name type="scientific">Mangrovihabitans endophyticus</name>
    <dbReference type="NCBI Taxonomy" id="1751298"/>
    <lineage>
        <taxon>Bacteria</taxon>
        <taxon>Bacillati</taxon>
        <taxon>Actinomycetota</taxon>
        <taxon>Actinomycetes</taxon>
        <taxon>Micromonosporales</taxon>
        <taxon>Micromonosporaceae</taxon>
        <taxon>Mangrovihabitans</taxon>
    </lineage>
</organism>
<feature type="domain" description="N-acetyltransferase" evidence="3">
    <location>
        <begin position="5"/>
        <end position="170"/>
    </location>
</feature>
<dbReference type="InterPro" id="IPR000182">
    <property type="entry name" value="GNAT_dom"/>
</dbReference>
<reference evidence="4" key="2">
    <citation type="submission" date="2020-09" db="EMBL/GenBank/DDBJ databases">
        <authorList>
            <person name="Sun Q."/>
            <person name="Zhou Y."/>
        </authorList>
    </citation>
    <scope>NUCLEOTIDE SEQUENCE</scope>
    <source>
        <strain evidence="4">CGMCC 4.7299</strain>
    </source>
</reference>
<reference evidence="4" key="1">
    <citation type="journal article" date="2014" name="Int. J. Syst. Evol. Microbiol.">
        <title>Complete genome sequence of Corynebacterium casei LMG S-19264T (=DSM 44701T), isolated from a smear-ripened cheese.</title>
        <authorList>
            <consortium name="US DOE Joint Genome Institute (JGI-PGF)"/>
            <person name="Walter F."/>
            <person name="Albersmeier A."/>
            <person name="Kalinowski J."/>
            <person name="Ruckert C."/>
        </authorList>
    </citation>
    <scope>NUCLEOTIDE SEQUENCE</scope>
    <source>
        <strain evidence="4">CGMCC 4.7299</strain>
    </source>
</reference>
<keyword evidence="1" id="KW-0808">Transferase</keyword>
<evidence type="ECO:0000256" key="2">
    <source>
        <dbReference type="ARBA" id="ARBA00023315"/>
    </source>
</evidence>
<name>A0A8J3FPI5_9ACTN</name>
<evidence type="ECO:0000256" key="1">
    <source>
        <dbReference type="ARBA" id="ARBA00022679"/>
    </source>
</evidence>
<evidence type="ECO:0000259" key="3">
    <source>
        <dbReference type="PROSITE" id="PS51186"/>
    </source>
</evidence>
<dbReference type="PANTHER" id="PTHR43877:SF2">
    <property type="entry name" value="AMINOALKYLPHOSPHONATE N-ACETYLTRANSFERASE-RELATED"/>
    <property type="match status" value="1"/>
</dbReference>
<dbReference type="EMBL" id="BMMX01000010">
    <property type="protein sequence ID" value="GGK93149.1"/>
    <property type="molecule type" value="Genomic_DNA"/>
</dbReference>
<accession>A0A8J3FPI5</accession>
<dbReference type="InterPro" id="IPR050832">
    <property type="entry name" value="Bact_Acetyltransf"/>
</dbReference>
<protein>
    <submittedName>
        <fullName evidence="4">N-acetyltransferase</fullName>
    </submittedName>
</protein>
<keyword evidence="5" id="KW-1185">Reference proteome</keyword>
<dbReference type="InterPro" id="IPR016181">
    <property type="entry name" value="Acyl_CoA_acyltransferase"/>
</dbReference>
<dbReference type="Gene3D" id="3.40.630.30">
    <property type="match status" value="1"/>
</dbReference>
<gene>
    <name evidence="4" type="ORF">GCM10012284_28880</name>
</gene>
<dbReference type="PROSITE" id="PS51186">
    <property type="entry name" value="GNAT"/>
    <property type="match status" value="1"/>
</dbReference>
<keyword evidence="2" id="KW-0012">Acyltransferase</keyword>
<dbReference type="CDD" id="cd04301">
    <property type="entry name" value="NAT_SF"/>
    <property type="match status" value="1"/>
</dbReference>
<dbReference type="Pfam" id="PF00583">
    <property type="entry name" value="Acetyltransf_1"/>
    <property type="match status" value="1"/>
</dbReference>
<sequence>MTDSPTIRPATPADLDTLVDLFRATRKWLAEMGSDQWATNPPERVRGRLADAISRGECYVAEEDGRVIGTITVDDFADPEFWSAEDKPETALYVHRMMVERSAAGRDVGGLLLDYAEAVAAKAGKVWLRLDAWRTNEPLHRYYVRKSFRPVRVINLAHRGSGALFQRTAI</sequence>
<evidence type="ECO:0000313" key="4">
    <source>
        <dbReference type="EMBL" id="GGK93149.1"/>
    </source>
</evidence>